<evidence type="ECO:0000256" key="1">
    <source>
        <dbReference type="ARBA" id="ARBA00004651"/>
    </source>
</evidence>
<accession>A0ABV7ET49</accession>
<keyword evidence="3" id="KW-1003">Cell membrane</keyword>
<protein>
    <submittedName>
        <fullName evidence="7">Na+/H+ antiporter subunit E</fullName>
    </submittedName>
</protein>
<evidence type="ECO:0000313" key="8">
    <source>
        <dbReference type="Proteomes" id="UP001595462"/>
    </source>
</evidence>
<comment type="caution">
    <text evidence="7">The sequence shown here is derived from an EMBL/GenBank/DDBJ whole genome shotgun (WGS) entry which is preliminary data.</text>
</comment>
<sequence>MRYLLGLIVGLAALWLLLSGHYSPLLLGLGGLSCLFTAYICHRMRLIDAETVPLHMLHRLPGYLFWLGLEIAKSNWDVAQRILRPGRHISPTMITLRARQQSQLGQVIFANSITLTPGTVTVGLRGGVAEVHALTEDNARDMEGGEMDKRVRALESGGASSATAERT</sequence>
<evidence type="ECO:0000256" key="2">
    <source>
        <dbReference type="ARBA" id="ARBA00006228"/>
    </source>
</evidence>
<dbReference type="PANTHER" id="PTHR34584:SF1">
    <property type="entry name" value="NA(+)_H(+) ANTIPORTER SUBUNIT E1"/>
    <property type="match status" value="1"/>
</dbReference>
<comment type="subcellular location">
    <subcellularLocation>
        <location evidence="1">Cell membrane</location>
        <topology evidence="1">Multi-pass membrane protein</topology>
    </subcellularLocation>
</comment>
<evidence type="ECO:0000256" key="4">
    <source>
        <dbReference type="ARBA" id="ARBA00022692"/>
    </source>
</evidence>
<name>A0ABV7ET49_9GAMM</name>
<evidence type="ECO:0000313" key="7">
    <source>
        <dbReference type="EMBL" id="MFC3104777.1"/>
    </source>
</evidence>
<keyword evidence="5" id="KW-1133">Transmembrane helix</keyword>
<keyword evidence="6" id="KW-0472">Membrane</keyword>
<comment type="similarity">
    <text evidence="2">Belongs to the CPA3 antiporters (TC 2.A.63) subunit E family.</text>
</comment>
<dbReference type="PANTHER" id="PTHR34584">
    <property type="entry name" value="NA(+)/H(+) ANTIPORTER SUBUNIT E1"/>
    <property type="match status" value="1"/>
</dbReference>
<organism evidence="7 8">
    <name type="scientific">Salinisphaera aquimarina</name>
    <dbReference type="NCBI Taxonomy" id="2094031"/>
    <lineage>
        <taxon>Bacteria</taxon>
        <taxon>Pseudomonadati</taxon>
        <taxon>Pseudomonadota</taxon>
        <taxon>Gammaproteobacteria</taxon>
        <taxon>Salinisphaerales</taxon>
        <taxon>Salinisphaeraceae</taxon>
        <taxon>Salinisphaera</taxon>
    </lineage>
</organism>
<evidence type="ECO:0000256" key="6">
    <source>
        <dbReference type="ARBA" id="ARBA00023136"/>
    </source>
</evidence>
<evidence type="ECO:0000256" key="3">
    <source>
        <dbReference type="ARBA" id="ARBA00022475"/>
    </source>
</evidence>
<gene>
    <name evidence="7" type="ORF">ACFOSU_12870</name>
</gene>
<dbReference type="Pfam" id="PF01899">
    <property type="entry name" value="MNHE"/>
    <property type="match status" value="1"/>
</dbReference>
<dbReference type="EMBL" id="JBHRSS010000006">
    <property type="protein sequence ID" value="MFC3104777.1"/>
    <property type="molecule type" value="Genomic_DNA"/>
</dbReference>
<dbReference type="PROSITE" id="PS51257">
    <property type="entry name" value="PROKAR_LIPOPROTEIN"/>
    <property type="match status" value="1"/>
</dbReference>
<keyword evidence="4" id="KW-0812">Transmembrane</keyword>
<dbReference type="Proteomes" id="UP001595462">
    <property type="component" value="Unassembled WGS sequence"/>
</dbReference>
<evidence type="ECO:0000256" key="5">
    <source>
        <dbReference type="ARBA" id="ARBA00022989"/>
    </source>
</evidence>
<reference evidence="8" key="1">
    <citation type="journal article" date="2019" name="Int. J. Syst. Evol. Microbiol.">
        <title>The Global Catalogue of Microorganisms (GCM) 10K type strain sequencing project: providing services to taxonomists for standard genome sequencing and annotation.</title>
        <authorList>
            <consortium name="The Broad Institute Genomics Platform"/>
            <consortium name="The Broad Institute Genome Sequencing Center for Infectious Disease"/>
            <person name="Wu L."/>
            <person name="Ma J."/>
        </authorList>
    </citation>
    <scope>NUCLEOTIDE SEQUENCE [LARGE SCALE GENOMIC DNA]</scope>
    <source>
        <strain evidence="8">KCTC 52640</strain>
    </source>
</reference>
<dbReference type="InterPro" id="IPR002758">
    <property type="entry name" value="Cation_antiport_E"/>
</dbReference>
<keyword evidence="8" id="KW-1185">Reference proteome</keyword>
<proteinExistence type="inferred from homology"/>
<dbReference type="RefSeq" id="WP_380690250.1">
    <property type="nucleotide sequence ID" value="NZ_JBHRSS010000006.1"/>
</dbReference>